<evidence type="ECO:0000256" key="1">
    <source>
        <dbReference type="SAM" id="MobiDB-lite"/>
    </source>
</evidence>
<feature type="compositionally biased region" description="Polar residues" evidence="1">
    <location>
        <begin position="140"/>
        <end position="156"/>
    </location>
</feature>
<evidence type="ECO:0000313" key="2">
    <source>
        <dbReference type="EMBL" id="KAG2277496.1"/>
    </source>
</evidence>
<accession>A0A8X7QWS4</accession>
<organism evidence="2 3">
    <name type="scientific">Brassica carinata</name>
    <name type="common">Ethiopian mustard</name>
    <name type="synonym">Abyssinian cabbage</name>
    <dbReference type="NCBI Taxonomy" id="52824"/>
    <lineage>
        <taxon>Eukaryota</taxon>
        <taxon>Viridiplantae</taxon>
        <taxon>Streptophyta</taxon>
        <taxon>Embryophyta</taxon>
        <taxon>Tracheophyta</taxon>
        <taxon>Spermatophyta</taxon>
        <taxon>Magnoliopsida</taxon>
        <taxon>eudicotyledons</taxon>
        <taxon>Gunneridae</taxon>
        <taxon>Pentapetalae</taxon>
        <taxon>rosids</taxon>
        <taxon>malvids</taxon>
        <taxon>Brassicales</taxon>
        <taxon>Brassicaceae</taxon>
        <taxon>Brassiceae</taxon>
        <taxon>Brassica</taxon>
    </lineage>
</organism>
<dbReference type="AlphaFoldDB" id="A0A8X7QWS4"/>
<comment type="caution">
    <text evidence="2">The sequence shown here is derived from an EMBL/GenBank/DDBJ whole genome shotgun (WGS) entry which is preliminary data.</text>
</comment>
<feature type="region of interest" description="Disordered" evidence="1">
    <location>
        <begin position="338"/>
        <end position="368"/>
    </location>
</feature>
<gene>
    <name evidence="2" type="ORF">Bca52824_060051</name>
</gene>
<feature type="compositionally biased region" description="Polar residues" evidence="1">
    <location>
        <begin position="251"/>
        <end position="260"/>
    </location>
</feature>
<dbReference type="OrthoDB" id="49309at2759"/>
<name>A0A8X7QWS4_BRACI</name>
<protein>
    <submittedName>
        <fullName evidence="2">Uncharacterized protein</fullName>
    </submittedName>
</protein>
<keyword evidence="3" id="KW-1185">Reference proteome</keyword>
<feature type="region of interest" description="Disordered" evidence="1">
    <location>
        <begin position="251"/>
        <end position="272"/>
    </location>
</feature>
<reference evidence="2 3" key="1">
    <citation type="submission" date="2020-02" db="EMBL/GenBank/DDBJ databases">
        <authorList>
            <person name="Ma Q."/>
            <person name="Huang Y."/>
            <person name="Song X."/>
            <person name="Pei D."/>
        </authorList>
    </citation>
    <scope>NUCLEOTIDE SEQUENCE [LARGE SCALE GENOMIC DNA]</scope>
    <source>
        <strain evidence="2">Sxm20200214</strain>
        <tissue evidence="2">Leaf</tissue>
    </source>
</reference>
<sequence>MLQDRHGACKANENHVGRELVENSGDTYLHEGFLADWRPGMPTIFCSTSMHSFGNAKNVPHNQPVQICTGEGSKTAQILTDTRMLAPGTSRAPIIMHSYHRARKLRNRSVVRLAPDLPPLNLPSSVRVISQSAFAKNQSVTSSKICTTKGGMSSDSGKGVLHEPPCLSADGDSNAPPSEKDLPAESSSGMGETDNDSDLQMHPLLFRTPEHGQISCYPSNKDKGGSSAFSFFSDNRPQLLSLFSSPRQINHSADQFQKKASSNDHEPALGDSCFHPLLQRTEGETSYLTSGRGNLDTNIGKKRKLCQDTSSAVEKTCIPGTARNDVILKSVSSNKHDKNVNSDINLSPRSSKRKMAEMPGSTATSDRCIDEMGDQSNLGIVMEQEELSDSDEETMEEEHVEFECEEMADSEGEEGSECEEIIEMQDKDETPTQDTAEGDLMSQRLEEIYKRLDAIDAYTAEARAGLSFTPEMQKKSTNRGRRITILRFQACQQWCSCGATIKFHPREFNREEIVINIEFPTADYQFQFILFYSDASSVYPGGPLSFRNLNFRIDLGSRIASTKAPLPRL</sequence>
<dbReference type="EMBL" id="JAAMPC010000012">
    <property type="protein sequence ID" value="KAG2277496.1"/>
    <property type="molecule type" value="Genomic_DNA"/>
</dbReference>
<evidence type="ECO:0000313" key="3">
    <source>
        <dbReference type="Proteomes" id="UP000886595"/>
    </source>
</evidence>
<feature type="region of interest" description="Disordered" evidence="1">
    <location>
        <begin position="140"/>
        <end position="199"/>
    </location>
</feature>
<proteinExistence type="predicted"/>
<dbReference type="Proteomes" id="UP000886595">
    <property type="component" value="Unassembled WGS sequence"/>
</dbReference>